<evidence type="ECO:0000313" key="13">
    <source>
        <dbReference type="EMBL" id="QJC27484.1"/>
    </source>
</evidence>
<dbReference type="Gene3D" id="3.40.50.150">
    <property type="entry name" value="Vaccinia Virus protein VP39"/>
    <property type="match status" value="1"/>
</dbReference>
<dbReference type="PANTHER" id="PTHR10920">
    <property type="entry name" value="RIBOSOMAL RNA METHYLTRANSFERASE"/>
    <property type="match status" value="1"/>
</dbReference>
<evidence type="ECO:0000256" key="5">
    <source>
        <dbReference type="ARBA" id="ARBA00037569"/>
    </source>
</evidence>
<evidence type="ECO:0000256" key="11">
    <source>
        <dbReference type="PIRSR" id="PIRSR005461-1"/>
    </source>
</evidence>
<dbReference type="Pfam" id="PF01728">
    <property type="entry name" value="FtsJ"/>
    <property type="match status" value="1"/>
</dbReference>
<protein>
    <recommendedName>
        <fullName evidence="7">Ribosomal RNA large subunit methyltransferase E</fullName>
        <ecNumber evidence="6">2.1.1.166</ecNumber>
    </recommendedName>
    <alternativeName>
        <fullName evidence="9">23S rRNA Um2552 methyltransferase</fullName>
    </alternativeName>
    <alternativeName>
        <fullName evidence="8">rRNA (uridine-2'-O-)-methyltransferase</fullName>
    </alternativeName>
</protein>
<dbReference type="AlphaFoldDB" id="A0A858PY36"/>
<dbReference type="EMBL" id="CP046391">
    <property type="protein sequence ID" value="QJC27484.1"/>
    <property type="molecule type" value="Genomic_DNA"/>
</dbReference>
<dbReference type="GO" id="GO:0008650">
    <property type="term" value="F:rRNA (uridine-2'-O-)-methyltransferase activity"/>
    <property type="evidence" value="ECO:0007669"/>
    <property type="project" value="TreeGrafter"/>
</dbReference>
<evidence type="ECO:0000256" key="2">
    <source>
        <dbReference type="ARBA" id="ARBA00022603"/>
    </source>
</evidence>
<accession>A0A858PY36</accession>
<reference evidence="13 14" key="1">
    <citation type="journal article" date="2020" name="Pathogens">
        <title>First Whole Genome Sequence of Anaplasma platys, an Obligate Intracellular Rickettsial Pathogen of Dogs.</title>
        <authorList>
            <person name="Llanes A."/>
            <person name="Rajeev S."/>
        </authorList>
    </citation>
    <scope>NUCLEOTIDE SEQUENCE [LARGE SCALE GENOMIC DNA]</scope>
    <source>
        <strain evidence="13 14">S3</strain>
    </source>
</reference>
<dbReference type="InterPro" id="IPR015507">
    <property type="entry name" value="rRNA-MeTfrase_E"/>
</dbReference>
<comment type="catalytic activity">
    <reaction evidence="10">
        <text>uridine(2552) in 23S rRNA + S-adenosyl-L-methionine = 2'-O-methyluridine(2552) in 23S rRNA + S-adenosyl-L-homocysteine + H(+)</text>
        <dbReference type="Rhea" id="RHEA:42720"/>
        <dbReference type="Rhea" id="RHEA-COMP:10202"/>
        <dbReference type="Rhea" id="RHEA-COMP:10203"/>
        <dbReference type="ChEBI" id="CHEBI:15378"/>
        <dbReference type="ChEBI" id="CHEBI:57856"/>
        <dbReference type="ChEBI" id="CHEBI:59789"/>
        <dbReference type="ChEBI" id="CHEBI:65315"/>
        <dbReference type="ChEBI" id="CHEBI:74478"/>
        <dbReference type="EC" id="2.1.1.166"/>
    </reaction>
</comment>
<dbReference type="EC" id="2.1.1.166" evidence="6"/>
<name>A0A858PY36_9RICK</name>
<evidence type="ECO:0000256" key="6">
    <source>
        <dbReference type="ARBA" id="ARBA00038861"/>
    </source>
</evidence>
<feature type="active site" description="Proton acceptor" evidence="11">
    <location>
        <position position="118"/>
    </location>
</feature>
<proteinExistence type="predicted"/>
<evidence type="ECO:0000313" key="14">
    <source>
        <dbReference type="Proteomes" id="UP000500930"/>
    </source>
</evidence>
<dbReference type="InterPro" id="IPR002877">
    <property type="entry name" value="RNA_MeTrfase_FtsJ_dom"/>
</dbReference>
<evidence type="ECO:0000256" key="3">
    <source>
        <dbReference type="ARBA" id="ARBA00022679"/>
    </source>
</evidence>
<dbReference type="Proteomes" id="UP000500930">
    <property type="component" value="Chromosome"/>
</dbReference>
<dbReference type="PIRSF" id="PIRSF005461">
    <property type="entry name" value="23S_rRNA_mtase"/>
    <property type="match status" value="1"/>
</dbReference>
<evidence type="ECO:0000256" key="1">
    <source>
        <dbReference type="ARBA" id="ARBA00022552"/>
    </source>
</evidence>
<evidence type="ECO:0000256" key="9">
    <source>
        <dbReference type="ARBA" id="ARBA00042745"/>
    </source>
</evidence>
<dbReference type="InterPro" id="IPR029063">
    <property type="entry name" value="SAM-dependent_MTases_sf"/>
</dbReference>
<dbReference type="SUPFAM" id="SSF53335">
    <property type="entry name" value="S-adenosyl-L-methionine-dependent methyltransferases"/>
    <property type="match status" value="1"/>
</dbReference>
<dbReference type="InterPro" id="IPR050082">
    <property type="entry name" value="RNA_methyltr_RlmE"/>
</dbReference>
<gene>
    <name evidence="13" type="primary">rlmE</name>
    <name evidence="13" type="ORF">ANPL_01920</name>
</gene>
<keyword evidence="2 13" id="KW-0489">Methyltransferase</keyword>
<keyword evidence="3 13" id="KW-0808">Transferase</keyword>
<keyword evidence="14" id="KW-1185">Reference proteome</keyword>
<comment type="function">
    <text evidence="5">Specifically methylates the uridine in position 2552 of 23S rRNA at the 2'-O position of the ribose in the fully assembled 50S ribosomal subunit.</text>
</comment>
<keyword evidence="1" id="KW-0698">rRNA processing</keyword>
<evidence type="ECO:0000259" key="12">
    <source>
        <dbReference type="Pfam" id="PF01728"/>
    </source>
</evidence>
<dbReference type="PANTHER" id="PTHR10920:SF18">
    <property type="entry name" value="RRNA METHYLTRANSFERASE 2, MITOCHONDRIAL"/>
    <property type="match status" value="1"/>
</dbReference>
<evidence type="ECO:0000256" key="4">
    <source>
        <dbReference type="ARBA" id="ARBA00022691"/>
    </source>
</evidence>
<evidence type="ECO:0000256" key="7">
    <source>
        <dbReference type="ARBA" id="ARBA00041129"/>
    </source>
</evidence>
<dbReference type="KEGG" id="aplt:ANPL_01920"/>
<feature type="domain" description="Ribosomal RNA methyltransferase FtsJ" evidence="12">
    <location>
        <begin position="3"/>
        <end position="161"/>
    </location>
</feature>
<sequence length="163" mass="18268">MRPGSFVLDLGAYPGGWSQVAAQQVVKAEGKRGLVIAVDLQQMEAIDNVTCLRCDIESEAALLDSHISHIRFDVVLSDMAPRSCGHRQVDHANIINLCELARDMALQRLRPLGCFITKILHGEFEQEFRKSVIPNFETVSYFKPRSSRSESSEMYLVALKFKG</sequence>
<organism evidence="13 14">
    <name type="scientific">Anaplasma platys</name>
    <dbReference type="NCBI Taxonomy" id="949"/>
    <lineage>
        <taxon>Bacteria</taxon>
        <taxon>Pseudomonadati</taxon>
        <taxon>Pseudomonadota</taxon>
        <taxon>Alphaproteobacteria</taxon>
        <taxon>Rickettsiales</taxon>
        <taxon>Anaplasmataceae</taxon>
        <taxon>Anaplasma</taxon>
    </lineage>
</organism>
<evidence type="ECO:0000256" key="10">
    <source>
        <dbReference type="ARBA" id="ARBA00048970"/>
    </source>
</evidence>
<keyword evidence="4 11" id="KW-0949">S-adenosyl-L-methionine</keyword>
<evidence type="ECO:0000256" key="8">
    <source>
        <dbReference type="ARBA" id="ARBA00041995"/>
    </source>
</evidence>